<proteinExistence type="predicted"/>
<name>A0A645GZI7_9ZZZZ</name>
<feature type="compositionally biased region" description="Basic and acidic residues" evidence="1">
    <location>
        <begin position="41"/>
        <end position="54"/>
    </location>
</feature>
<dbReference type="EMBL" id="VSSQ01083256">
    <property type="protein sequence ID" value="MPN31646.1"/>
    <property type="molecule type" value="Genomic_DNA"/>
</dbReference>
<reference evidence="2" key="1">
    <citation type="submission" date="2019-08" db="EMBL/GenBank/DDBJ databases">
        <authorList>
            <person name="Kucharzyk K."/>
            <person name="Murdoch R.W."/>
            <person name="Higgins S."/>
            <person name="Loffler F."/>
        </authorList>
    </citation>
    <scope>NUCLEOTIDE SEQUENCE</scope>
</reference>
<gene>
    <name evidence="2" type="ORF">SDC9_179120</name>
</gene>
<organism evidence="2">
    <name type="scientific">bioreactor metagenome</name>
    <dbReference type="NCBI Taxonomy" id="1076179"/>
    <lineage>
        <taxon>unclassified sequences</taxon>
        <taxon>metagenomes</taxon>
        <taxon>ecological metagenomes</taxon>
    </lineage>
</organism>
<sequence length="91" mass="10373">MHDAACARLVGHTLAKDEHRGEEHAGDHRDAVPNQMPFSHLPDKAERNAKDRDWNHRDIKRAQLLFLHKCDIEQHIDRRAILNHDGVGCGG</sequence>
<evidence type="ECO:0000256" key="1">
    <source>
        <dbReference type="SAM" id="MobiDB-lite"/>
    </source>
</evidence>
<accession>A0A645GZI7</accession>
<comment type="caution">
    <text evidence="2">The sequence shown here is derived from an EMBL/GenBank/DDBJ whole genome shotgun (WGS) entry which is preliminary data.</text>
</comment>
<evidence type="ECO:0000313" key="2">
    <source>
        <dbReference type="EMBL" id="MPN31646.1"/>
    </source>
</evidence>
<dbReference type="AlphaFoldDB" id="A0A645GZI7"/>
<feature type="compositionally biased region" description="Basic and acidic residues" evidence="1">
    <location>
        <begin position="14"/>
        <end position="31"/>
    </location>
</feature>
<feature type="region of interest" description="Disordered" evidence="1">
    <location>
        <begin position="12"/>
        <end position="54"/>
    </location>
</feature>
<protein>
    <submittedName>
        <fullName evidence="2">Uncharacterized protein</fullName>
    </submittedName>
</protein>